<keyword evidence="3 6" id="KW-0812">Transmembrane</keyword>
<evidence type="ECO:0000256" key="4">
    <source>
        <dbReference type="ARBA" id="ARBA00022989"/>
    </source>
</evidence>
<evidence type="ECO:0000256" key="2">
    <source>
        <dbReference type="ARBA" id="ARBA00022618"/>
    </source>
</evidence>
<dbReference type="KEGG" id="lga:LGAS_1203"/>
<dbReference type="Pfam" id="PF08478">
    <property type="entry name" value="POTRA_1"/>
    <property type="match status" value="1"/>
</dbReference>
<sequence length="287" mass="32456">MRYVAKKKDKITKKDPKKELSGWIDYKNRVNNNEKKRVSASLTKLQAERRHALLTRLGFIILFSLCCILALGYYVSPKANVASVQVKGAPELNSKQVVKTVNISPENKIVFCLLKGKEYNKQLSDAFPEIEKVQVGVKNTNHLILTIKERPVIGYIHEGTGYRKILATGKVGSQVIDKNKIDKNKPLFIGYNQKVSLSEDIKVYASLPQHIRDQVKMLSGETRRPTQIVLVMKDNNIVIGNLSTIKSKIQYYDKIKSQLKEPSVIDFEIGAYSRPLTQAEKVKLGLT</sequence>
<feature type="transmembrane region" description="Helical" evidence="6">
    <location>
        <begin position="53"/>
        <end position="75"/>
    </location>
</feature>
<keyword evidence="2 6" id="KW-0132">Cell division</keyword>
<gene>
    <name evidence="6" type="primary">divIB</name>
    <name evidence="9" type="ordered locus">LGAS_1203</name>
</gene>
<reference evidence="9 10" key="1">
    <citation type="journal article" date="2006" name="Proc. Natl. Acad. Sci. U.S.A.">
        <title>Comparative genomics of the lactic acid bacteria.</title>
        <authorList>
            <person name="Makarova K."/>
            <person name="Slesarev A."/>
            <person name="Wolf Y."/>
            <person name="Sorokin A."/>
            <person name="Mirkin B."/>
            <person name="Koonin E."/>
            <person name="Pavlov A."/>
            <person name="Pavlova N."/>
            <person name="Karamychev V."/>
            <person name="Polouchine N."/>
            <person name="Shakhova V."/>
            <person name="Grigoriev I."/>
            <person name="Lou Y."/>
            <person name="Rohksar D."/>
            <person name="Lucas S."/>
            <person name="Huang K."/>
            <person name="Goodstein D.M."/>
            <person name="Hawkins T."/>
            <person name="Plengvidhya V."/>
            <person name="Welker D."/>
            <person name="Hughes J."/>
            <person name="Goh Y."/>
            <person name="Benson A."/>
            <person name="Baldwin K."/>
            <person name="Lee J.H."/>
            <person name="Diaz-Muniz I."/>
            <person name="Dosti B."/>
            <person name="Smeianov V."/>
            <person name="Wechter W."/>
            <person name="Barabote R."/>
            <person name="Lorca G."/>
            <person name="Altermann E."/>
            <person name="Barrangou R."/>
            <person name="Ganesan B."/>
            <person name="Xie Y."/>
            <person name="Rawsthorne H."/>
            <person name="Tamir D."/>
            <person name="Parker C."/>
            <person name="Breidt F."/>
            <person name="Broadbent J."/>
            <person name="Hutkins R."/>
            <person name="O'Sullivan D."/>
            <person name="Steele J."/>
            <person name="Unlu G."/>
            <person name="Saier M."/>
            <person name="Klaenhammer T."/>
            <person name="Richardson P."/>
            <person name="Kozyavkin S."/>
            <person name="Weimer B."/>
            <person name="Mills D."/>
        </authorList>
    </citation>
    <scope>NUCLEOTIDE SEQUENCE [LARGE SCALE GENOMIC DNA]</scope>
    <source>
        <strain evidence="10">ATCC 33323 / DSM 20243 / BCRC 14619 / CIP 102991 / JCM 1131 / KCTC 3163 / NCIMB 11718 / NCTC 13722 / AM63</strain>
    </source>
</reference>
<dbReference type="EMBL" id="CP000413">
    <property type="protein sequence ID" value="ABJ60572.1"/>
    <property type="molecule type" value="Genomic_DNA"/>
</dbReference>
<dbReference type="InterPro" id="IPR013685">
    <property type="entry name" value="POTRA_FtsQ_type"/>
</dbReference>
<feature type="domain" description="POTRA" evidence="8">
    <location>
        <begin position="80"/>
        <end position="150"/>
    </location>
</feature>
<evidence type="ECO:0000256" key="5">
    <source>
        <dbReference type="ARBA" id="ARBA00023306"/>
    </source>
</evidence>
<name>A0A805YUR1_LACGA</name>
<comment type="similarity">
    <text evidence="6">Belongs to the FtsQ/DivIB family. DivIB subfamily.</text>
</comment>
<evidence type="ECO:0000313" key="9">
    <source>
        <dbReference type="EMBL" id="ABJ60572.1"/>
    </source>
</evidence>
<dbReference type="InterPro" id="IPR050487">
    <property type="entry name" value="FtsQ_DivIB"/>
</dbReference>
<dbReference type="HAMAP" id="MF_00912">
    <property type="entry name" value="DivIB"/>
    <property type="match status" value="1"/>
</dbReference>
<evidence type="ECO:0000259" key="7">
    <source>
        <dbReference type="Pfam" id="PF03799"/>
    </source>
</evidence>
<evidence type="ECO:0000313" key="10">
    <source>
        <dbReference type="Proteomes" id="UP000000664"/>
    </source>
</evidence>
<keyword evidence="6" id="KW-0472">Membrane</keyword>
<dbReference type="GO" id="GO:0043093">
    <property type="term" value="P:FtsZ-dependent cytokinesis"/>
    <property type="evidence" value="ECO:0007669"/>
    <property type="project" value="UniProtKB-UniRule"/>
</dbReference>
<feature type="domain" description="Cell division protein FtsQ/DivIB C-terminal" evidence="7">
    <location>
        <begin position="155"/>
        <end position="266"/>
    </location>
</feature>
<dbReference type="InterPro" id="IPR026580">
    <property type="entry name" value="DivIB"/>
</dbReference>
<dbReference type="GO" id="GO:0005886">
    <property type="term" value="C:plasma membrane"/>
    <property type="evidence" value="ECO:0007669"/>
    <property type="project" value="UniProtKB-SubCell"/>
</dbReference>
<dbReference type="Proteomes" id="UP000000664">
    <property type="component" value="Chromosome"/>
</dbReference>
<protein>
    <recommendedName>
        <fullName evidence="6">Cell division protein DivIB</fullName>
    </recommendedName>
</protein>
<proteinExistence type="inferred from homology"/>
<accession>A0A805YUR1</accession>
<keyword evidence="1 6" id="KW-1003">Cell membrane</keyword>
<keyword evidence="4 6" id="KW-1133">Transmembrane helix</keyword>
<dbReference type="PANTHER" id="PTHR37820:SF1">
    <property type="entry name" value="CELL DIVISION PROTEIN FTSQ"/>
    <property type="match status" value="1"/>
</dbReference>
<evidence type="ECO:0000256" key="3">
    <source>
        <dbReference type="ARBA" id="ARBA00022692"/>
    </source>
</evidence>
<comment type="subcellular location">
    <subcellularLocation>
        <location evidence="6">Cell membrane</location>
        <topology evidence="6">Single-pass type II membrane protein</topology>
    </subcellularLocation>
    <text evidence="6">Localizes to the division septum.</text>
</comment>
<dbReference type="GO" id="GO:0032153">
    <property type="term" value="C:cell division site"/>
    <property type="evidence" value="ECO:0007669"/>
    <property type="project" value="UniProtKB-UniRule"/>
</dbReference>
<evidence type="ECO:0000259" key="8">
    <source>
        <dbReference type="Pfam" id="PF08478"/>
    </source>
</evidence>
<evidence type="ECO:0000256" key="1">
    <source>
        <dbReference type="ARBA" id="ARBA00022475"/>
    </source>
</evidence>
<dbReference type="PANTHER" id="PTHR37820">
    <property type="entry name" value="CELL DIVISION PROTEIN DIVIB"/>
    <property type="match status" value="1"/>
</dbReference>
<dbReference type="AlphaFoldDB" id="A0A805YUR1"/>
<dbReference type="InterPro" id="IPR005548">
    <property type="entry name" value="Cell_div_FtsQ/DivIB_C"/>
</dbReference>
<dbReference type="Gene3D" id="3.40.50.10960">
    <property type="match status" value="1"/>
</dbReference>
<dbReference type="Pfam" id="PF03799">
    <property type="entry name" value="FtsQ_DivIB_C"/>
    <property type="match status" value="1"/>
</dbReference>
<comment type="function">
    <text evidence="6">Cell division protein that may be involved in stabilizing or promoting the assembly of the division complex.</text>
</comment>
<organism evidence="9 10">
    <name type="scientific">Lactobacillus gasseri (strain ATCC 33323 / DSM 20243 / BCRC 14619 / CIP 102991 / JCM 1131 / KCTC 3163 / NCIMB 11718 / NCTC 13722 / AM63)</name>
    <dbReference type="NCBI Taxonomy" id="324831"/>
    <lineage>
        <taxon>Bacteria</taxon>
        <taxon>Bacillati</taxon>
        <taxon>Bacillota</taxon>
        <taxon>Bacilli</taxon>
        <taxon>Lactobacillales</taxon>
        <taxon>Lactobacillaceae</taxon>
        <taxon>Lactobacillus</taxon>
    </lineage>
</organism>
<keyword evidence="5 6" id="KW-0131">Cell cycle</keyword>
<evidence type="ECO:0000256" key="6">
    <source>
        <dbReference type="HAMAP-Rule" id="MF_00912"/>
    </source>
</evidence>